<keyword evidence="3" id="KW-1185">Reference proteome</keyword>
<evidence type="ECO:0000313" key="3">
    <source>
        <dbReference type="Proteomes" id="UP000203589"/>
    </source>
</evidence>
<evidence type="ECO:0000256" key="1">
    <source>
        <dbReference type="SAM" id="MobiDB-lite"/>
    </source>
</evidence>
<evidence type="ECO:0000313" key="2">
    <source>
        <dbReference type="EMBL" id="ASP19025.1"/>
    </source>
</evidence>
<name>A0A222DYH9_9RHOB</name>
<dbReference type="EMBL" id="CP022540">
    <property type="protein sequence ID" value="ASP19025.1"/>
    <property type="molecule type" value="Genomic_DNA"/>
</dbReference>
<reference evidence="2 3" key="1">
    <citation type="submission" date="2017-07" db="EMBL/GenBank/DDBJ databases">
        <title>Genome Sequence of Antarctobacter heliothermus Strain SMS3 Isolated from a culture of the Diatom Skeletonema marinoi.</title>
        <authorList>
            <person name="Topel M."/>
            <person name="Pinder M.I.M."/>
            <person name="Johansson O.N."/>
            <person name="Kourtchenko O."/>
            <person name="Godhe A."/>
            <person name="Clarke A.K."/>
        </authorList>
    </citation>
    <scope>NUCLEOTIDE SEQUENCE [LARGE SCALE GENOMIC DNA]</scope>
    <source>
        <strain evidence="2 3">SMS3</strain>
    </source>
</reference>
<proteinExistence type="predicted"/>
<feature type="region of interest" description="Disordered" evidence="1">
    <location>
        <begin position="1"/>
        <end position="33"/>
    </location>
</feature>
<protein>
    <submittedName>
        <fullName evidence="2">Uncharacterized protein</fullName>
    </submittedName>
</protein>
<accession>A0A222DYH9</accession>
<dbReference type="AlphaFoldDB" id="A0A222DYH9"/>
<sequence length="33" mass="3691">MTKHTQPSPAQPTSPTPGNTKPQTYRFTDWAAF</sequence>
<gene>
    <name evidence="2" type="ORF">ANTHELSMS3_00301</name>
</gene>
<organism evidence="2 3">
    <name type="scientific">Antarctobacter heliothermus</name>
    <dbReference type="NCBI Taxonomy" id="74033"/>
    <lineage>
        <taxon>Bacteria</taxon>
        <taxon>Pseudomonadati</taxon>
        <taxon>Pseudomonadota</taxon>
        <taxon>Alphaproteobacteria</taxon>
        <taxon>Rhodobacterales</taxon>
        <taxon>Roseobacteraceae</taxon>
        <taxon>Antarctobacter</taxon>
    </lineage>
</organism>
<dbReference type="Proteomes" id="UP000203589">
    <property type="component" value="Chromosome"/>
</dbReference>
<dbReference type="KEGG" id="aht:ANTHELSMS3_00301"/>